<gene>
    <name evidence="1" type="ORF">IW261DRAFT_1336631</name>
</gene>
<evidence type="ECO:0008006" key="3">
    <source>
        <dbReference type="Google" id="ProtNLM"/>
    </source>
</evidence>
<dbReference type="AlphaFoldDB" id="A0AA39TCA7"/>
<proteinExistence type="predicted"/>
<accession>A0AA39TCA7</accession>
<name>A0AA39TCA7_9AGAR</name>
<sequence length="214" mass="24078">MSIPLSSITQTFQGRMNPPEVLPDHWDCNARAQAEAVASSLPPRTIDPTPHKIFSAPFSVDDVNEWKWKKKKVHGLDDIGTEHVVLIPSDILADFFNGSSKSALDPESYCVIGLQSCFLKALMWLIDRCFRDWMEINGILPPSQNGFQEHYRTNNNMFILRAAIDHSRAEGSQLYVAFVDLVNVFPSTDQPTLWAKMTALGAGGPVMDWLHIMY</sequence>
<dbReference type="Proteomes" id="UP001175227">
    <property type="component" value="Unassembled WGS sequence"/>
</dbReference>
<organism evidence="1 2">
    <name type="scientific">Armillaria novae-zelandiae</name>
    <dbReference type="NCBI Taxonomy" id="153914"/>
    <lineage>
        <taxon>Eukaryota</taxon>
        <taxon>Fungi</taxon>
        <taxon>Dikarya</taxon>
        <taxon>Basidiomycota</taxon>
        <taxon>Agaricomycotina</taxon>
        <taxon>Agaricomycetes</taxon>
        <taxon>Agaricomycetidae</taxon>
        <taxon>Agaricales</taxon>
        <taxon>Marasmiineae</taxon>
        <taxon>Physalacriaceae</taxon>
        <taxon>Armillaria</taxon>
    </lineage>
</organism>
<keyword evidence="2" id="KW-1185">Reference proteome</keyword>
<evidence type="ECO:0000313" key="2">
    <source>
        <dbReference type="Proteomes" id="UP001175227"/>
    </source>
</evidence>
<reference evidence="1" key="1">
    <citation type="submission" date="2023-06" db="EMBL/GenBank/DDBJ databases">
        <authorList>
            <consortium name="Lawrence Berkeley National Laboratory"/>
            <person name="Ahrendt S."/>
            <person name="Sahu N."/>
            <person name="Indic B."/>
            <person name="Wong-Bajracharya J."/>
            <person name="Merenyi Z."/>
            <person name="Ke H.-M."/>
            <person name="Monk M."/>
            <person name="Kocsube S."/>
            <person name="Drula E."/>
            <person name="Lipzen A."/>
            <person name="Balint B."/>
            <person name="Henrissat B."/>
            <person name="Andreopoulos B."/>
            <person name="Martin F.M."/>
            <person name="Harder C.B."/>
            <person name="Rigling D."/>
            <person name="Ford K.L."/>
            <person name="Foster G.D."/>
            <person name="Pangilinan J."/>
            <person name="Papanicolaou A."/>
            <person name="Barry K."/>
            <person name="LaButti K."/>
            <person name="Viragh M."/>
            <person name="Koriabine M."/>
            <person name="Yan M."/>
            <person name="Riley R."/>
            <person name="Champramary S."/>
            <person name="Plett K.L."/>
            <person name="Tsai I.J."/>
            <person name="Slot J."/>
            <person name="Sipos G."/>
            <person name="Plett J."/>
            <person name="Nagy L.G."/>
            <person name="Grigoriev I.V."/>
        </authorList>
    </citation>
    <scope>NUCLEOTIDE SEQUENCE</scope>
    <source>
        <strain evidence="1">ICMP 16352</strain>
    </source>
</reference>
<comment type="caution">
    <text evidence="1">The sequence shown here is derived from an EMBL/GenBank/DDBJ whole genome shotgun (WGS) entry which is preliminary data.</text>
</comment>
<dbReference type="EMBL" id="JAUEPR010000011">
    <property type="protein sequence ID" value="KAK0479606.1"/>
    <property type="molecule type" value="Genomic_DNA"/>
</dbReference>
<evidence type="ECO:0000313" key="1">
    <source>
        <dbReference type="EMBL" id="KAK0479606.1"/>
    </source>
</evidence>
<protein>
    <recommendedName>
        <fullName evidence="3">Reverse transcriptase domain-containing protein</fullName>
    </recommendedName>
</protein>